<gene>
    <name evidence="3" type="ORF">ISQ19_03265</name>
</gene>
<dbReference type="Gene3D" id="3.40.50.720">
    <property type="entry name" value="NAD(P)-binding Rossmann-like Domain"/>
    <property type="match status" value="1"/>
</dbReference>
<feature type="domain" description="Enoyl reductase (ER)" evidence="2">
    <location>
        <begin position="12"/>
        <end position="329"/>
    </location>
</feature>
<protein>
    <submittedName>
        <fullName evidence="3">NADP-dependent oxidoreductase</fullName>
    </submittedName>
</protein>
<dbReference type="PANTHER" id="PTHR43205:SF7">
    <property type="entry name" value="PROSTAGLANDIN REDUCTASE 1"/>
    <property type="match status" value="1"/>
</dbReference>
<accession>A0A937L6L9</accession>
<evidence type="ECO:0000259" key="2">
    <source>
        <dbReference type="SMART" id="SM00829"/>
    </source>
</evidence>
<evidence type="ECO:0000313" key="3">
    <source>
        <dbReference type="EMBL" id="MBL6761698.1"/>
    </source>
</evidence>
<dbReference type="Gene3D" id="3.90.180.10">
    <property type="entry name" value="Medium-chain alcohol dehydrogenases, catalytic domain"/>
    <property type="match status" value="1"/>
</dbReference>
<evidence type="ECO:0000256" key="1">
    <source>
        <dbReference type="ARBA" id="ARBA00023002"/>
    </source>
</evidence>
<dbReference type="Proteomes" id="UP000785783">
    <property type="component" value="Unassembled WGS sequence"/>
</dbReference>
<dbReference type="SUPFAM" id="SSF50129">
    <property type="entry name" value="GroES-like"/>
    <property type="match status" value="1"/>
</dbReference>
<dbReference type="InterPro" id="IPR036291">
    <property type="entry name" value="NAD(P)-bd_dom_sf"/>
</dbReference>
<dbReference type="InterPro" id="IPR011032">
    <property type="entry name" value="GroES-like_sf"/>
</dbReference>
<dbReference type="Pfam" id="PF00107">
    <property type="entry name" value="ADH_zinc_N"/>
    <property type="match status" value="1"/>
</dbReference>
<comment type="caution">
    <text evidence="3">The sequence shown here is derived from an EMBL/GenBank/DDBJ whole genome shotgun (WGS) entry which is preliminary data.</text>
</comment>
<dbReference type="Pfam" id="PF16884">
    <property type="entry name" value="ADH_N_2"/>
    <property type="match status" value="1"/>
</dbReference>
<dbReference type="SUPFAM" id="SSF51735">
    <property type="entry name" value="NAD(P)-binding Rossmann-fold domains"/>
    <property type="match status" value="1"/>
</dbReference>
<proteinExistence type="predicted"/>
<dbReference type="EMBL" id="JADHOK010000029">
    <property type="protein sequence ID" value="MBL6761698.1"/>
    <property type="molecule type" value="Genomic_DNA"/>
</dbReference>
<dbReference type="InterPro" id="IPR041694">
    <property type="entry name" value="ADH_N_2"/>
</dbReference>
<dbReference type="AlphaFoldDB" id="A0A937L6L9"/>
<evidence type="ECO:0000313" key="4">
    <source>
        <dbReference type="Proteomes" id="UP000785783"/>
    </source>
</evidence>
<name>A0A937L6L9_9PROT</name>
<feature type="non-terminal residue" evidence="3">
    <location>
        <position position="1"/>
    </location>
</feature>
<dbReference type="InterPro" id="IPR020843">
    <property type="entry name" value="ER"/>
</dbReference>
<dbReference type="CDD" id="cd05288">
    <property type="entry name" value="PGDH"/>
    <property type="match status" value="1"/>
</dbReference>
<keyword evidence="1" id="KW-0560">Oxidoreductase</keyword>
<dbReference type="GO" id="GO:0016628">
    <property type="term" value="F:oxidoreductase activity, acting on the CH-CH group of donors, NAD or NADP as acceptor"/>
    <property type="evidence" value="ECO:0007669"/>
    <property type="project" value="InterPro"/>
</dbReference>
<dbReference type="FunFam" id="3.40.50.720:FF:000121">
    <property type="entry name" value="Prostaglandin reductase 2"/>
    <property type="match status" value="1"/>
</dbReference>
<dbReference type="SMART" id="SM00829">
    <property type="entry name" value="PKS_ER"/>
    <property type="match status" value="1"/>
</dbReference>
<sequence>YRRWTLAKHPSGVPSADCFALEAFTPDAPQDGQVLIRTHYFSLDPGMRGRLTGDSYAAGLKLGDTIESAGIGEIIASNSERFALGDMVMGGLGWTEAVLHPDRGLQKLDSAMFDDKVSMSATIGVLGVPGLTAWFGLQDLGQPKDGEVLLISSAAGPVGATCGQIGKTLGLRVIGIAGGADKCAYLTDLGFDAVVDYKAEKNLTKAIAAAAPNGVDIYFDNVGGEMLDAAVLTMNPKGRIVVSGQVSEYNRETPIGMRQTTRFITHRLRMEGLVVYDYAKQFPEAQAAMAALIRDGKLAYKEDIRSGIEDAPREYAALFAGANFGRRLIKTI</sequence>
<reference evidence="3" key="1">
    <citation type="submission" date="2020-10" db="EMBL/GenBank/DDBJ databases">
        <title>Microbiome of the Black Sea water column analyzed by genome centric metagenomics.</title>
        <authorList>
            <person name="Cabello-Yeves P.J."/>
            <person name="Callieri C."/>
            <person name="Picazo A."/>
            <person name="Mehrshad M."/>
            <person name="Haro-Moreno J.M."/>
            <person name="Roda-Garcia J."/>
            <person name="Dzembekova N."/>
            <person name="Slabakova V."/>
            <person name="Slabakova N."/>
            <person name="Moncheva S."/>
            <person name="Rodriguez-Valera F."/>
        </authorList>
    </citation>
    <scope>NUCLEOTIDE SEQUENCE</scope>
    <source>
        <strain evidence="3">BS307-5m-G5</strain>
    </source>
</reference>
<dbReference type="PANTHER" id="PTHR43205">
    <property type="entry name" value="PROSTAGLANDIN REDUCTASE"/>
    <property type="match status" value="1"/>
</dbReference>
<organism evidence="3 4">
    <name type="scientific">PS1 clade bacterium</name>
    <dbReference type="NCBI Taxonomy" id="2175152"/>
    <lineage>
        <taxon>Bacteria</taxon>
        <taxon>Pseudomonadati</taxon>
        <taxon>Pseudomonadota</taxon>
        <taxon>Alphaproteobacteria</taxon>
        <taxon>PS1 clade</taxon>
    </lineage>
</organism>
<dbReference type="InterPro" id="IPR045010">
    <property type="entry name" value="MDR_fam"/>
</dbReference>
<dbReference type="InterPro" id="IPR013149">
    <property type="entry name" value="ADH-like_C"/>
</dbReference>